<feature type="binding site" description="in other chain" evidence="5">
    <location>
        <position position="24"/>
    </location>
    <ligand>
        <name>phosphate</name>
        <dbReference type="ChEBI" id="CHEBI:43474"/>
        <note>ligand shared between dimeric partners</note>
    </ligand>
</feature>
<feature type="binding site" evidence="5">
    <location>
        <position position="8"/>
    </location>
    <ligand>
        <name>a purine D-ribonucleoside</name>
        <dbReference type="ChEBI" id="CHEBI:142355"/>
        <note>ligand shared between dimeric partners</note>
    </ligand>
</feature>
<dbReference type="GO" id="GO:0004731">
    <property type="term" value="F:purine-nucleoside phosphorylase activity"/>
    <property type="evidence" value="ECO:0007669"/>
    <property type="project" value="UniProtKB-UniRule"/>
</dbReference>
<comment type="function">
    <text evidence="5">Catalyzes the reversible phosphorolytic breakdown of the N-glycosidic bond in the beta-(deoxy)ribonucleoside molecules, with the formation of the corresponding free purine bases and pentose-1-phosphate.</text>
</comment>
<accession>A0A1M5KV19</accession>
<evidence type="ECO:0000256" key="4">
    <source>
        <dbReference type="ARBA" id="ARBA00048447"/>
    </source>
</evidence>
<keyword evidence="8" id="KW-1185">Reference proteome</keyword>
<evidence type="ECO:0000256" key="2">
    <source>
        <dbReference type="ARBA" id="ARBA00022676"/>
    </source>
</evidence>
<dbReference type="PANTHER" id="PTHR43691:SF11">
    <property type="entry name" value="FI09636P-RELATED"/>
    <property type="match status" value="1"/>
</dbReference>
<dbReference type="OrthoDB" id="9782889at2"/>
<dbReference type="CDD" id="cd09006">
    <property type="entry name" value="PNP_EcPNPI-like"/>
    <property type="match status" value="1"/>
</dbReference>
<keyword evidence="3 5" id="KW-0808">Transferase</keyword>
<evidence type="ECO:0000313" key="8">
    <source>
        <dbReference type="Proteomes" id="UP000243255"/>
    </source>
</evidence>
<dbReference type="Pfam" id="PF01048">
    <property type="entry name" value="PNP_UDP_1"/>
    <property type="match status" value="1"/>
</dbReference>
<evidence type="ECO:0000259" key="6">
    <source>
        <dbReference type="Pfam" id="PF01048"/>
    </source>
</evidence>
<dbReference type="PANTHER" id="PTHR43691">
    <property type="entry name" value="URIDINE PHOSPHORYLASE"/>
    <property type="match status" value="1"/>
</dbReference>
<dbReference type="STRING" id="1121321.SAMN04488530_103119"/>
<dbReference type="GO" id="GO:0009164">
    <property type="term" value="P:nucleoside catabolic process"/>
    <property type="evidence" value="ECO:0007669"/>
    <property type="project" value="UniProtKB-ARBA"/>
</dbReference>
<dbReference type="SUPFAM" id="SSF53167">
    <property type="entry name" value="Purine and uridine phosphorylases"/>
    <property type="match status" value="1"/>
</dbReference>
<name>A0A1M5KV19_9FIRM</name>
<evidence type="ECO:0000256" key="5">
    <source>
        <dbReference type="HAMAP-Rule" id="MF_01627"/>
    </source>
</evidence>
<proteinExistence type="inferred from homology"/>
<feature type="active site" description="Proton donor" evidence="5">
    <location>
        <position position="209"/>
    </location>
</feature>
<dbReference type="HAMAP" id="MF_01627">
    <property type="entry name" value="Pur_nucleosid_phosp"/>
    <property type="match status" value="1"/>
</dbReference>
<feature type="domain" description="Nucleoside phosphorylase" evidence="6">
    <location>
        <begin position="20"/>
        <end position="237"/>
    </location>
</feature>
<comment type="catalytic activity">
    <reaction evidence="5">
        <text>a purine D-ribonucleoside + phosphate = a purine nucleobase + alpha-D-ribose 1-phosphate</text>
        <dbReference type="Rhea" id="RHEA:19805"/>
        <dbReference type="ChEBI" id="CHEBI:26386"/>
        <dbReference type="ChEBI" id="CHEBI:43474"/>
        <dbReference type="ChEBI" id="CHEBI:57720"/>
        <dbReference type="ChEBI" id="CHEBI:142355"/>
        <dbReference type="EC" id="2.4.2.1"/>
    </reaction>
</comment>
<sequence>MSKTPTPHNNAKVGDIAETILLPGDPLRAKFIAENFLEDVVQYNTVRGMLGYTGYYKGKKISVQGSGMGMPSMGIYSYELIHFYGVKNLIRVGSAGAISDKLKMLDVVIGMGACTDSNYAHQYNLPGTFAPTASYTLLESAVNVAREQGVEVTVGNILSSDIFYGDEGLESYKRWKKMGVLCTEMESAALYMNAARAGVNALSILTISDCIFTGEECSAQERQETFTKMMEIALNVVK</sequence>
<dbReference type="InterPro" id="IPR035994">
    <property type="entry name" value="Nucleoside_phosphorylase_sf"/>
</dbReference>
<dbReference type="NCBIfam" id="NF009914">
    <property type="entry name" value="PRK13374.1"/>
    <property type="match status" value="1"/>
</dbReference>
<evidence type="ECO:0000256" key="3">
    <source>
        <dbReference type="ARBA" id="ARBA00022679"/>
    </source>
</evidence>
<comment type="catalytic activity">
    <reaction evidence="5">
        <text>a purine 2'-deoxy-D-ribonucleoside + phosphate = a purine nucleobase + 2-deoxy-alpha-D-ribose 1-phosphate</text>
        <dbReference type="Rhea" id="RHEA:36431"/>
        <dbReference type="ChEBI" id="CHEBI:26386"/>
        <dbReference type="ChEBI" id="CHEBI:43474"/>
        <dbReference type="ChEBI" id="CHEBI:57259"/>
        <dbReference type="ChEBI" id="CHEBI:142361"/>
        <dbReference type="EC" id="2.4.2.1"/>
    </reaction>
</comment>
<feature type="binding site" description="in other chain" evidence="5">
    <location>
        <begin position="208"/>
        <end position="209"/>
    </location>
    <ligand>
        <name>a purine D-ribonucleoside</name>
        <dbReference type="ChEBI" id="CHEBI:142355"/>
        <note>ligand shared between dimeric partners</note>
    </ligand>
</feature>
<keyword evidence="2 5" id="KW-0328">Glycosyltransferase</keyword>
<feature type="binding site" evidence="5">
    <location>
        <position position="47"/>
    </location>
    <ligand>
        <name>phosphate</name>
        <dbReference type="ChEBI" id="CHEBI:43474"/>
        <note>ligand shared between dimeric partners</note>
    </ligand>
</feature>
<evidence type="ECO:0000256" key="1">
    <source>
        <dbReference type="ARBA" id="ARBA00010456"/>
    </source>
</evidence>
<dbReference type="Proteomes" id="UP000243255">
    <property type="component" value="Unassembled WGS sequence"/>
</dbReference>
<protein>
    <recommendedName>
        <fullName evidence="5">Purine nucleoside phosphorylase DeoD-type</fullName>
        <shortName evidence="5">PNP</shortName>
        <ecNumber evidence="5">2.4.2.1</ecNumber>
    </recommendedName>
</protein>
<dbReference type="PROSITE" id="PS01232">
    <property type="entry name" value="PNP_UDP_1"/>
    <property type="match status" value="1"/>
</dbReference>
<dbReference type="GO" id="GO:0005829">
    <property type="term" value="C:cytosol"/>
    <property type="evidence" value="ECO:0007669"/>
    <property type="project" value="TreeGrafter"/>
</dbReference>
<comment type="catalytic activity">
    <reaction evidence="4">
        <text>uridine + phosphate = alpha-D-ribose 1-phosphate + uracil</text>
        <dbReference type="Rhea" id="RHEA:24388"/>
        <dbReference type="ChEBI" id="CHEBI:16704"/>
        <dbReference type="ChEBI" id="CHEBI:17568"/>
        <dbReference type="ChEBI" id="CHEBI:43474"/>
        <dbReference type="ChEBI" id="CHEBI:57720"/>
        <dbReference type="EC" id="2.4.2.3"/>
    </reaction>
</comment>
<comment type="subunit">
    <text evidence="5">Homohexamer; trimer of homodimers.</text>
</comment>
<dbReference type="InterPro" id="IPR000845">
    <property type="entry name" value="Nucleoside_phosphorylase_d"/>
</dbReference>
<feature type="binding site" description="in other chain" evidence="5">
    <location>
        <position position="28"/>
    </location>
    <ligand>
        <name>phosphate</name>
        <dbReference type="ChEBI" id="CHEBI:43474"/>
        <note>ligand shared between dimeric partners</note>
    </ligand>
</feature>
<evidence type="ECO:0000313" key="7">
    <source>
        <dbReference type="EMBL" id="SHG56369.1"/>
    </source>
</evidence>
<dbReference type="InterPro" id="IPR004402">
    <property type="entry name" value="DeoD-type"/>
</dbReference>
<dbReference type="RefSeq" id="WP_073123939.1">
    <property type="nucleotide sequence ID" value="NZ_BAABCH010000103.1"/>
</dbReference>
<dbReference type="NCBIfam" id="NF004489">
    <property type="entry name" value="PRK05819.1"/>
    <property type="match status" value="1"/>
</dbReference>
<dbReference type="NCBIfam" id="TIGR00107">
    <property type="entry name" value="deoD"/>
    <property type="match status" value="1"/>
</dbReference>
<feature type="binding site" description="in other chain" evidence="5">
    <location>
        <begin position="184"/>
        <end position="186"/>
    </location>
    <ligand>
        <name>a purine D-ribonucleoside</name>
        <dbReference type="ChEBI" id="CHEBI:142355"/>
        <note>ligand shared between dimeric partners</note>
    </ligand>
</feature>
<dbReference type="EC" id="2.4.2.1" evidence="5"/>
<dbReference type="EMBL" id="FQWX01000003">
    <property type="protein sequence ID" value="SHG56369.1"/>
    <property type="molecule type" value="Genomic_DNA"/>
</dbReference>
<organism evidence="7 8">
    <name type="scientific">Asaccharospora irregularis DSM 2635</name>
    <dbReference type="NCBI Taxonomy" id="1121321"/>
    <lineage>
        <taxon>Bacteria</taxon>
        <taxon>Bacillati</taxon>
        <taxon>Bacillota</taxon>
        <taxon>Clostridia</taxon>
        <taxon>Peptostreptococcales</taxon>
        <taxon>Peptostreptococcaceae</taxon>
        <taxon>Asaccharospora</taxon>
    </lineage>
</organism>
<dbReference type="InterPro" id="IPR018016">
    <property type="entry name" value="Nucleoside_phosphorylase_CS"/>
</dbReference>
<dbReference type="GO" id="GO:0004850">
    <property type="term" value="F:uridine phosphorylase activity"/>
    <property type="evidence" value="ECO:0007669"/>
    <property type="project" value="UniProtKB-EC"/>
</dbReference>
<feature type="site" description="Important for catalytic activity" evidence="5">
    <location>
        <position position="222"/>
    </location>
</feature>
<dbReference type="GO" id="GO:0042278">
    <property type="term" value="P:purine nucleoside metabolic process"/>
    <property type="evidence" value="ECO:0007669"/>
    <property type="project" value="UniProtKB-UniRule"/>
</dbReference>
<comment type="similarity">
    <text evidence="1 5">Belongs to the PNP/UDP phosphorylase family.</text>
</comment>
<dbReference type="Gene3D" id="3.40.50.1580">
    <property type="entry name" value="Nucleoside phosphorylase domain"/>
    <property type="match status" value="1"/>
</dbReference>
<feature type="binding site" description="in other chain" evidence="5">
    <location>
        <begin position="91"/>
        <end position="94"/>
    </location>
    <ligand>
        <name>phosphate</name>
        <dbReference type="ChEBI" id="CHEBI:43474"/>
        <note>ligand shared between dimeric partners</note>
    </ligand>
</feature>
<gene>
    <name evidence="5" type="primary">deoD</name>
    <name evidence="7" type="ORF">SAMN04488530_103119</name>
</gene>
<dbReference type="AlphaFoldDB" id="A0A1M5KV19"/>
<reference evidence="8" key="1">
    <citation type="submission" date="2016-11" db="EMBL/GenBank/DDBJ databases">
        <authorList>
            <person name="Varghese N."/>
            <person name="Submissions S."/>
        </authorList>
    </citation>
    <scope>NUCLEOTIDE SEQUENCE [LARGE SCALE GENOMIC DNA]</scope>
    <source>
        <strain evidence="8">DSM 2635</strain>
    </source>
</reference>